<dbReference type="AlphaFoldDB" id="A0A6F8YUC1"/>
<organism evidence="1 2">
    <name type="scientific">Phytohabitans suffuscus</name>
    <dbReference type="NCBI Taxonomy" id="624315"/>
    <lineage>
        <taxon>Bacteria</taxon>
        <taxon>Bacillati</taxon>
        <taxon>Actinomycetota</taxon>
        <taxon>Actinomycetes</taxon>
        <taxon>Micromonosporales</taxon>
        <taxon>Micromonosporaceae</taxon>
    </lineage>
</organism>
<protein>
    <submittedName>
        <fullName evidence="1">Uncharacterized protein</fullName>
    </submittedName>
</protein>
<dbReference type="Proteomes" id="UP000503011">
    <property type="component" value="Chromosome"/>
</dbReference>
<accession>A0A6F8YUC1</accession>
<dbReference type="KEGG" id="psuu:Psuf_070880"/>
<dbReference type="RefSeq" id="WP_173161786.1">
    <property type="nucleotide sequence ID" value="NZ_AP022871.1"/>
</dbReference>
<reference evidence="1 2" key="2">
    <citation type="submission" date="2020-03" db="EMBL/GenBank/DDBJ databases">
        <authorList>
            <person name="Ichikawa N."/>
            <person name="Kimura A."/>
            <person name="Kitahashi Y."/>
            <person name="Uohara A."/>
        </authorList>
    </citation>
    <scope>NUCLEOTIDE SEQUENCE [LARGE SCALE GENOMIC DNA]</scope>
    <source>
        <strain evidence="1 2">NBRC 105367</strain>
    </source>
</reference>
<evidence type="ECO:0000313" key="2">
    <source>
        <dbReference type="Proteomes" id="UP000503011"/>
    </source>
</evidence>
<sequence length="207" mass="21778">MRGPRLLWSRSVHRPSRPYRYVVPLLAALAVLAVPSVASASVAITEQAASARWSTPFQCPDGSTASAGRLIVESVNSFAEGTTPDPSTPVGVSFVGQCADGTFSWGVGTAGLTQSTTTRFDPDLEYVTVSGTYANVRDNRGGSHTVSVDVRWTGTGPIVTEDSGPGSWLTQRSATATATIVLDGDTLVDGAANYPFHTPFIRVEVCQ</sequence>
<name>A0A6F8YUC1_9ACTN</name>
<reference evidence="1 2" key="1">
    <citation type="submission" date="2020-03" db="EMBL/GenBank/DDBJ databases">
        <title>Whole genome shotgun sequence of Phytohabitans suffuscus NBRC 105367.</title>
        <authorList>
            <person name="Komaki H."/>
            <person name="Tamura T."/>
        </authorList>
    </citation>
    <scope>NUCLEOTIDE SEQUENCE [LARGE SCALE GENOMIC DNA]</scope>
    <source>
        <strain evidence="1 2">NBRC 105367</strain>
    </source>
</reference>
<keyword evidence="2" id="KW-1185">Reference proteome</keyword>
<evidence type="ECO:0000313" key="1">
    <source>
        <dbReference type="EMBL" id="BCB89775.1"/>
    </source>
</evidence>
<proteinExistence type="predicted"/>
<dbReference type="EMBL" id="AP022871">
    <property type="protein sequence ID" value="BCB89775.1"/>
    <property type="molecule type" value="Genomic_DNA"/>
</dbReference>
<gene>
    <name evidence="1" type="ORF">Psuf_070880</name>
</gene>